<dbReference type="RefSeq" id="WP_088248481.1">
    <property type="nucleotide sequence ID" value="NZ_BNAM01000008.1"/>
</dbReference>
<sequence length="155" mass="15928">MADPLTDLHLLLRVLGACLLCGLIGWERELSQKSAGIRTQMLVGGSAALFVVLAEGLILQFGGDSDAVRFDLVGVLGAVVSGVAFLGAGTIFSSGKEQRRGLTTAASLLASAGIGVACGLTHYVLAVGSTLIFLFVLNTVGRLKTDMLGQEKPGP</sequence>
<comment type="subcellular location">
    <subcellularLocation>
        <location evidence="1">Cell membrane</location>
        <topology evidence="1">Multi-pass membrane protein</topology>
    </subcellularLocation>
</comment>
<feature type="transmembrane region" description="Helical" evidence="7">
    <location>
        <begin position="12"/>
        <end position="30"/>
    </location>
</feature>
<dbReference type="Pfam" id="PF02308">
    <property type="entry name" value="MgtC"/>
    <property type="match status" value="1"/>
</dbReference>
<keyword evidence="3" id="KW-1003">Cell membrane</keyword>
<feature type="transmembrane region" description="Helical" evidence="7">
    <location>
        <begin position="42"/>
        <end position="61"/>
    </location>
</feature>
<dbReference type="InterPro" id="IPR049177">
    <property type="entry name" value="MgtC_SapB_SrpB_YhiD_N"/>
</dbReference>
<dbReference type="PANTHER" id="PTHR33778:SF1">
    <property type="entry name" value="MAGNESIUM TRANSPORTER YHID-RELATED"/>
    <property type="match status" value="1"/>
</dbReference>
<dbReference type="EMBL" id="NHMK01000012">
    <property type="protein sequence ID" value="OWL96094.1"/>
    <property type="molecule type" value="Genomic_DNA"/>
</dbReference>
<organism evidence="9 10">
    <name type="scientific">Deinococcus indicus</name>
    <dbReference type="NCBI Taxonomy" id="223556"/>
    <lineage>
        <taxon>Bacteria</taxon>
        <taxon>Thermotogati</taxon>
        <taxon>Deinococcota</taxon>
        <taxon>Deinococci</taxon>
        <taxon>Deinococcales</taxon>
        <taxon>Deinococcaceae</taxon>
        <taxon>Deinococcus</taxon>
    </lineage>
</organism>
<evidence type="ECO:0000313" key="9">
    <source>
        <dbReference type="EMBL" id="OWL96094.1"/>
    </source>
</evidence>
<keyword evidence="6 7" id="KW-0472">Membrane</keyword>
<feature type="domain" description="MgtC/SapB/SrpB/YhiD N-terminal" evidence="8">
    <location>
        <begin position="16"/>
        <end position="144"/>
    </location>
</feature>
<evidence type="ECO:0000259" key="8">
    <source>
        <dbReference type="Pfam" id="PF02308"/>
    </source>
</evidence>
<dbReference type="PRINTS" id="PR01837">
    <property type="entry name" value="MGTCSAPBPROT"/>
</dbReference>
<evidence type="ECO:0000256" key="4">
    <source>
        <dbReference type="ARBA" id="ARBA00022692"/>
    </source>
</evidence>
<reference evidence="9 10" key="1">
    <citation type="submission" date="2017-05" db="EMBL/GenBank/DDBJ databases">
        <title>De novo genome assembly of Deniococcus indicus strain DR1.</title>
        <authorList>
            <person name="Chauhan D."/>
            <person name="Yennamalli R.M."/>
            <person name="Priyadarshini R."/>
        </authorList>
    </citation>
    <scope>NUCLEOTIDE SEQUENCE [LARGE SCALE GENOMIC DNA]</scope>
    <source>
        <strain evidence="9 10">DR1</strain>
    </source>
</reference>
<name>A0A246BL91_9DEIO</name>
<gene>
    <name evidence="9" type="ORF">CBQ26_09865</name>
</gene>
<accession>A0A246BL91</accession>
<evidence type="ECO:0000256" key="5">
    <source>
        <dbReference type="ARBA" id="ARBA00022989"/>
    </source>
</evidence>
<evidence type="ECO:0000256" key="7">
    <source>
        <dbReference type="SAM" id="Phobius"/>
    </source>
</evidence>
<evidence type="ECO:0000313" key="10">
    <source>
        <dbReference type="Proteomes" id="UP000197208"/>
    </source>
</evidence>
<proteinExistence type="inferred from homology"/>
<evidence type="ECO:0000256" key="1">
    <source>
        <dbReference type="ARBA" id="ARBA00004651"/>
    </source>
</evidence>
<evidence type="ECO:0000256" key="2">
    <source>
        <dbReference type="ARBA" id="ARBA00009298"/>
    </source>
</evidence>
<feature type="transmembrane region" description="Helical" evidence="7">
    <location>
        <begin position="73"/>
        <end position="92"/>
    </location>
</feature>
<protein>
    <submittedName>
        <fullName evidence="9">Magnesium transporter</fullName>
    </submittedName>
</protein>
<dbReference type="GO" id="GO:0005886">
    <property type="term" value="C:plasma membrane"/>
    <property type="evidence" value="ECO:0007669"/>
    <property type="project" value="UniProtKB-SubCell"/>
</dbReference>
<evidence type="ECO:0000256" key="3">
    <source>
        <dbReference type="ARBA" id="ARBA00022475"/>
    </source>
</evidence>
<dbReference type="AlphaFoldDB" id="A0A246BL91"/>
<dbReference type="OrthoDB" id="74063at2"/>
<dbReference type="InterPro" id="IPR003416">
    <property type="entry name" value="MgtC/SapB/SrpB/YhiD_fam"/>
</dbReference>
<keyword evidence="10" id="KW-1185">Reference proteome</keyword>
<comment type="caution">
    <text evidence="9">The sequence shown here is derived from an EMBL/GenBank/DDBJ whole genome shotgun (WGS) entry which is preliminary data.</text>
</comment>
<keyword evidence="4 7" id="KW-0812">Transmembrane</keyword>
<comment type="similarity">
    <text evidence="2">Belongs to the MgtC/SapB family.</text>
</comment>
<dbReference type="PANTHER" id="PTHR33778">
    <property type="entry name" value="PROTEIN MGTC"/>
    <property type="match status" value="1"/>
</dbReference>
<evidence type="ECO:0000256" key="6">
    <source>
        <dbReference type="ARBA" id="ARBA00023136"/>
    </source>
</evidence>
<feature type="transmembrane region" description="Helical" evidence="7">
    <location>
        <begin position="104"/>
        <end position="137"/>
    </location>
</feature>
<dbReference type="Proteomes" id="UP000197208">
    <property type="component" value="Unassembled WGS sequence"/>
</dbReference>
<keyword evidence="5 7" id="KW-1133">Transmembrane helix</keyword>